<dbReference type="Proteomes" id="UP000752696">
    <property type="component" value="Unassembled WGS sequence"/>
</dbReference>
<feature type="non-terminal residue" evidence="1">
    <location>
        <position position="1"/>
    </location>
</feature>
<name>A0A6V7H8F4_9HYME</name>
<evidence type="ECO:0000313" key="2">
    <source>
        <dbReference type="Proteomes" id="UP000752696"/>
    </source>
</evidence>
<gene>
    <name evidence="1" type="ORF">MHI_LOCUS610359</name>
</gene>
<sequence length="50" mass="6074">SSNSLINMCTYMKIRRFYVEKYKAFEDPKALGFKFTRMVFWSLMQISNDH</sequence>
<organism evidence="1 2">
    <name type="scientific">Heterotrigona itama</name>
    <dbReference type="NCBI Taxonomy" id="395501"/>
    <lineage>
        <taxon>Eukaryota</taxon>
        <taxon>Metazoa</taxon>
        <taxon>Ecdysozoa</taxon>
        <taxon>Arthropoda</taxon>
        <taxon>Hexapoda</taxon>
        <taxon>Insecta</taxon>
        <taxon>Pterygota</taxon>
        <taxon>Neoptera</taxon>
        <taxon>Endopterygota</taxon>
        <taxon>Hymenoptera</taxon>
        <taxon>Apocrita</taxon>
        <taxon>Aculeata</taxon>
        <taxon>Apoidea</taxon>
        <taxon>Anthophila</taxon>
        <taxon>Apidae</taxon>
        <taxon>Heterotrigona</taxon>
    </lineage>
</organism>
<comment type="caution">
    <text evidence="1">The sequence shown here is derived from an EMBL/GenBank/DDBJ whole genome shotgun (WGS) entry which is preliminary data.</text>
</comment>
<accession>A0A6V7H8F4</accession>
<protein>
    <submittedName>
        <fullName evidence="1">Uncharacterized protein</fullName>
    </submittedName>
</protein>
<evidence type="ECO:0000313" key="1">
    <source>
        <dbReference type="EMBL" id="CAD1475948.1"/>
    </source>
</evidence>
<dbReference type="AlphaFoldDB" id="A0A6V7H8F4"/>
<keyword evidence="2" id="KW-1185">Reference proteome</keyword>
<proteinExistence type="predicted"/>
<reference evidence="1" key="1">
    <citation type="submission" date="2020-07" db="EMBL/GenBank/DDBJ databases">
        <authorList>
            <person name="Nazaruddin N."/>
        </authorList>
    </citation>
    <scope>NUCLEOTIDE SEQUENCE</scope>
</reference>
<dbReference type="EMBL" id="CAJDYZ010008924">
    <property type="protein sequence ID" value="CAD1475948.1"/>
    <property type="molecule type" value="Genomic_DNA"/>
</dbReference>